<comment type="caution">
    <text evidence="2">The sequence shown here is derived from an EMBL/GenBank/DDBJ whole genome shotgun (WGS) entry which is preliminary data.</text>
</comment>
<evidence type="ECO:0000256" key="1">
    <source>
        <dbReference type="SAM" id="Phobius"/>
    </source>
</evidence>
<feature type="transmembrane region" description="Helical" evidence="1">
    <location>
        <begin position="38"/>
        <end position="59"/>
    </location>
</feature>
<sequence>MSKIQIPIPPEYAWVIPIAISFILGILVGTIIKRAIKLVLAVVALIIILAVTGSLDMTFEDLWGKAMELLPKLYETGSGYLDVLPYTSASFLIGLGLALWKA</sequence>
<dbReference type="AlphaFoldDB" id="X1QW23"/>
<organism evidence="2">
    <name type="scientific">marine sediment metagenome</name>
    <dbReference type="NCBI Taxonomy" id="412755"/>
    <lineage>
        <taxon>unclassified sequences</taxon>
        <taxon>metagenomes</taxon>
        <taxon>ecological metagenomes</taxon>
    </lineage>
</organism>
<name>X1QW23_9ZZZZ</name>
<keyword evidence="1" id="KW-0472">Membrane</keyword>
<keyword evidence="1" id="KW-1133">Transmembrane helix</keyword>
<feature type="transmembrane region" description="Helical" evidence="1">
    <location>
        <begin position="79"/>
        <end position="100"/>
    </location>
</feature>
<keyword evidence="1" id="KW-0812">Transmembrane</keyword>
<evidence type="ECO:0000313" key="2">
    <source>
        <dbReference type="EMBL" id="GAI55095.1"/>
    </source>
</evidence>
<gene>
    <name evidence="2" type="ORF">S06H3_53204</name>
</gene>
<dbReference type="EMBL" id="BARV01033898">
    <property type="protein sequence ID" value="GAI55095.1"/>
    <property type="molecule type" value="Genomic_DNA"/>
</dbReference>
<accession>X1QW23</accession>
<proteinExistence type="predicted"/>
<feature type="transmembrane region" description="Helical" evidence="1">
    <location>
        <begin position="12"/>
        <end position="31"/>
    </location>
</feature>
<reference evidence="2" key="1">
    <citation type="journal article" date="2014" name="Front. Microbiol.">
        <title>High frequency of phylogenetically diverse reductive dehalogenase-homologous genes in deep subseafloor sedimentary metagenomes.</title>
        <authorList>
            <person name="Kawai M."/>
            <person name="Futagami T."/>
            <person name="Toyoda A."/>
            <person name="Takaki Y."/>
            <person name="Nishi S."/>
            <person name="Hori S."/>
            <person name="Arai W."/>
            <person name="Tsubouchi T."/>
            <person name="Morono Y."/>
            <person name="Uchiyama I."/>
            <person name="Ito T."/>
            <person name="Fujiyama A."/>
            <person name="Inagaki F."/>
            <person name="Takami H."/>
        </authorList>
    </citation>
    <scope>NUCLEOTIDE SEQUENCE</scope>
    <source>
        <strain evidence="2">Expedition CK06-06</strain>
    </source>
</reference>
<protein>
    <submittedName>
        <fullName evidence="2">Uncharacterized protein</fullName>
    </submittedName>
</protein>